<feature type="compositionally biased region" description="Polar residues" evidence="1">
    <location>
        <begin position="275"/>
        <end position="296"/>
    </location>
</feature>
<reference evidence="2" key="3">
    <citation type="submission" date="2012-09" db="EMBL/GenBank/DDBJ databases">
        <authorList>
            <consortium name="VectorBase"/>
        </authorList>
    </citation>
    <scope>NUCLEOTIDE SEQUENCE</scope>
    <source>
        <strain evidence="2">Liverpool</strain>
    </source>
</reference>
<sequence length="425" mass="46623">MPTQRTSSILANTKINRSSGPSAVMAYSSSPAASSFYSSMMQTECSVSLKSTVTPHRHKSGSRFHHSKSHSISGSREATPVRVVGVPSRRANSERFDRQKTASLPLPKRRQLSLSANTSGDPAGDDEIVEGEHETVGQTERRGRGNVLSEDLYNLSSLGDNCSFVTITGNAFSNRRDSNCTLNSNSYKEQYILGSNYNNNINRHSQEHYDSMLLSSTAVRLKDKDDGHESAGMVEHLVVPRKGQECEVTLVLWPVLRHEQIAKLESETDSKQHRSATSTISNNESRTMRSAETQTELLECSGDEGASSEGAGSAIDDELEVISTRPPTEEATEHAKLKTIKRLNCTNLFNFNKLELLNERCSVVSTGQQQISDSSRNLCEHEMHVAIDEELEQAAAAGEGKRTKEESTGSSSAIVFIQESPEVIL</sequence>
<feature type="compositionally biased region" description="Basic and acidic residues" evidence="1">
    <location>
        <begin position="130"/>
        <end position="141"/>
    </location>
</feature>
<dbReference type="AlphaFoldDB" id="J9EA26"/>
<dbReference type="STRING" id="7159.J9EA26"/>
<name>J9EA26_AEDAE</name>
<dbReference type="HOGENOM" id="CLU_645940_0_0_1"/>
<feature type="region of interest" description="Disordered" evidence="1">
    <location>
        <begin position="264"/>
        <end position="333"/>
    </location>
</feature>
<organism evidence="2 3">
    <name type="scientific">Aedes aegypti</name>
    <name type="common">Yellowfever mosquito</name>
    <name type="synonym">Culex aegypti</name>
    <dbReference type="NCBI Taxonomy" id="7159"/>
    <lineage>
        <taxon>Eukaryota</taxon>
        <taxon>Metazoa</taxon>
        <taxon>Ecdysozoa</taxon>
        <taxon>Arthropoda</taxon>
        <taxon>Hexapoda</taxon>
        <taxon>Insecta</taxon>
        <taxon>Pterygota</taxon>
        <taxon>Neoptera</taxon>
        <taxon>Endopterygota</taxon>
        <taxon>Diptera</taxon>
        <taxon>Nematocera</taxon>
        <taxon>Culicoidea</taxon>
        <taxon>Culicidae</taxon>
        <taxon>Culicinae</taxon>
        <taxon>Aedini</taxon>
        <taxon>Aedes</taxon>
        <taxon>Stegomyia</taxon>
    </lineage>
</organism>
<feature type="region of interest" description="Disordered" evidence="1">
    <location>
        <begin position="54"/>
        <end position="141"/>
    </location>
</feature>
<gene>
    <name evidence="2" type="ORF">AaeL_AAEL017552</name>
</gene>
<dbReference type="EMBL" id="CH477434">
    <property type="protein sequence ID" value="EJY57681.1"/>
    <property type="molecule type" value="Genomic_DNA"/>
</dbReference>
<evidence type="ECO:0000313" key="2">
    <source>
        <dbReference type="EMBL" id="EJY57681.1"/>
    </source>
</evidence>
<evidence type="ECO:0000313" key="3">
    <source>
        <dbReference type="Proteomes" id="UP000682892"/>
    </source>
</evidence>
<reference evidence="2" key="2">
    <citation type="journal article" date="2007" name="Science">
        <title>Genome sequence of Aedes aegypti, a major arbovirus vector.</title>
        <authorList>
            <person name="Nene V."/>
            <person name="Wortman J.R."/>
            <person name="Lawson D."/>
            <person name="Haas B."/>
            <person name="Kodira C."/>
            <person name="Tu Z.J."/>
            <person name="Loftus B."/>
            <person name="Xi Z."/>
            <person name="Megy K."/>
            <person name="Grabherr M."/>
            <person name="Ren Q."/>
            <person name="Zdobnov E.M."/>
            <person name="Lobo N.F."/>
            <person name="Campbell K.S."/>
            <person name="Brown S.E."/>
            <person name="Bonaldo M.F."/>
            <person name="Zhu J."/>
            <person name="Sinkins S.P."/>
            <person name="Hogenkamp D.G."/>
            <person name="Amedeo P."/>
            <person name="Arensburger P."/>
            <person name="Atkinson P.W."/>
            <person name="Bidwell S."/>
            <person name="Biedler J."/>
            <person name="Birney E."/>
            <person name="Bruggner R.V."/>
            <person name="Costas J."/>
            <person name="Coy M.R."/>
            <person name="Crabtree J."/>
            <person name="Crawford M."/>
            <person name="Debruyn B."/>
            <person name="Decaprio D."/>
            <person name="Eiglmeier K."/>
            <person name="Eisenstadt E."/>
            <person name="El-Dorry H."/>
            <person name="Gelbart W.M."/>
            <person name="Gomes S.L."/>
            <person name="Hammond M."/>
            <person name="Hannick L.I."/>
            <person name="Hogan J.R."/>
            <person name="Holmes M.H."/>
            <person name="Jaffe D."/>
            <person name="Johnston J.S."/>
            <person name="Kennedy R.C."/>
            <person name="Koo H."/>
            <person name="Kravitz S."/>
            <person name="Kriventseva E.V."/>
            <person name="Kulp D."/>
            <person name="Labutti K."/>
            <person name="Lee E."/>
            <person name="Li S."/>
            <person name="Lovin D.D."/>
            <person name="Mao C."/>
            <person name="Mauceli E."/>
            <person name="Menck C.F."/>
            <person name="Miller J.R."/>
            <person name="Montgomery P."/>
            <person name="Mori A."/>
            <person name="Nascimento A.L."/>
            <person name="Naveira H.F."/>
            <person name="Nusbaum C."/>
            <person name="O'leary S."/>
            <person name="Orvis J."/>
            <person name="Pertea M."/>
            <person name="Quesneville H."/>
            <person name="Reidenbach K.R."/>
            <person name="Rogers Y.H."/>
            <person name="Roth C.W."/>
            <person name="Schneider J.R."/>
            <person name="Schatz M."/>
            <person name="Shumway M."/>
            <person name="Stanke M."/>
            <person name="Stinson E.O."/>
            <person name="Tubio J.M."/>
            <person name="Vanzee J.P."/>
            <person name="Verjovski-Almeida S."/>
            <person name="Werner D."/>
            <person name="White O."/>
            <person name="Wyder S."/>
            <person name="Zeng Q."/>
            <person name="Zhao Q."/>
            <person name="Zhao Y."/>
            <person name="Hill C.A."/>
            <person name="Raikhel A.S."/>
            <person name="Soares M.B."/>
            <person name="Knudson D.L."/>
            <person name="Lee N.H."/>
            <person name="Galagan J."/>
            <person name="Salzberg S.L."/>
            <person name="Paulsen I.T."/>
            <person name="Dimopoulos G."/>
            <person name="Collins F.H."/>
            <person name="Birren B."/>
            <person name="Fraser-Liggett C.M."/>
            <person name="Severson D.W."/>
        </authorList>
    </citation>
    <scope>NUCLEOTIDE SEQUENCE [LARGE SCALE GENOMIC DNA]</scope>
    <source>
        <strain evidence="2">Liverpool</strain>
    </source>
</reference>
<dbReference type="Proteomes" id="UP000682892">
    <property type="component" value="Unassembled WGS sequence"/>
</dbReference>
<dbReference type="eggNOG" id="KOG2913">
    <property type="taxonomic scope" value="Eukaryota"/>
</dbReference>
<feature type="compositionally biased region" description="Basic residues" evidence="1">
    <location>
        <begin position="55"/>
        <end position="69"/>
    </location>
</feature>
<evidence type="ECO:0000256" key="1">
    <source>
        <dbReference type="SAM" id="MobiDB-lite"/>
    </source>
</evidence>
<reference evidence="2" key="1">
    <citation type="submission" date="2005-10" db="EMBL/GenBank/DDBJ databases">
        <authorList>
            <person name="Loftus B.J."/>
            <person name="Nene V.M."/>
            <person name="Hannick L.I."/>
            <person name="Bidwell S."/>
            <person name="Haas B."/>
            <person name="Amedeo P."/>
            <person name="Orvis J."/>
            <person name="Wortman J.R."/>
            <person name="White O.R."/>
            <person name="Salzberg S."/>
            <person name="Shumway M."/>
            <person name="Koo H."/>
            <person name="Zhao Y."/>
            <person name="Holmes M."/>
            <person name="Miller J."/>
            <person name="Schatz M."/>
            <person name="Pop M."/>
            <person name="Pai G."/>
            <person name="Utterback T."/>
            <person name="Rogers Y.-H."/>
            <person name="Kravitz S."/>
            <person name="Fraser C.M."/>
        </authorList>
    </citation>
    <scope>NUCLEOTIDE SEQUENCE</scope>
    <source>
        <strain evidence="2">Liverpool</strain>
    </source>
</reference>
<feature type="compositionally biased region" description="Basic and acidic residues" evidence="1">
    <location>
        <begin position="91"/>
        <end position="100"/>
    </location>
</feature>
<dbReference type="PaxDb" id="7159-AAEL017552-PA"/>
<protein>
    <submittedName>
        <fullName evidence="2">AAEL017552-PA</fullName>
    </submittedName>
</protein>
<feature type="compositionally biased region" description="Low complexity" evidence="1">
    <location>
        <begin position="299"/>
        <end position="314"/>
    </location>
</feature>
<proteinExistence type="predicted"/>
<accession>J9EA26</accession>